<feature type="coiled-coil region" evidence="10">
    <location>
        <begin position="202"/>
        <end position="229"/>
    </location>
</feature>
<dbReference type="CDD" id="cd15851">
    <property type="entry name" value="SNARE_Syntaxin6"/>
    <property type="match status" value="1"/>
</dbReference>
<comment type="subcellular location">
    <subcellularLocation>
        <location evidence="9">Golgi apparatus</location>
        <location evidence="9">trans-Golgi network membrane</location>
        <topology evidence="9">Single-pass type IV membrane protein</topology>
    </subcellularLocation>
</comment>
<evidence type="ECO:0000313" key="14">
    <source>
        <dbReference type="RefSeq" id="XP_018020780.1"/>
    </source>
</evidence>
<evidence type="ECO:0000256" key="6">
    <source>
        <dbReference type="ARBA" id="ARBA00023034"/>
    </source>
</evidence>
<organism evidence="13 14">
    <name type="scientific">Hyalella azteca</name>
    <name type="common">Amphipod</name>
    <dbReference type="NCBI Taxonomy" id="294128"/>
    <lineage>
        <taxon>Eukaryota</taxon>
        <taxon>Metazoa</taxon>
        <taxon>Ecdysozoa</taxon>
        <taxon>Arthropoda</taxon>
        <taxon>Crustacea</taxon>
        <taxon>Multicrustacea</taxon>
        <taxon>Malacostraca</taxon>
        <taxon>Eumalacostraca</taxon>
        <taxon>Peracarida</taxon>
        <taxon>Amphipoda</taxon>
        <taxon>Senticaudata</taxon>
        <taxon>Talitrida</taxon>
        <taxon>Talitroidea</taxon>
        <taxon>Hyalellidae</taxon>
        <taxon>Hyalella</taxon>
    </lineage>
</organism>
<feature type="domain" description="T-SNARE coiled-coil homology" evidence="12">
    <location>
        <begin position="206"/>
        <end position="268"/>
    </location>
</feature>
<dbReference type="OrthoDB" id="546861at2759"/>
<evidence type="ECO:0000256" key="8">
    <source>
        <dbReference type="ARBA" id="ARBA00023136"/>
    </source>
</evidence>
<dbReference type="AlphaFoldDB" id="A0A8B7P499"/>
<evidence type="ECO:0000256" key="3">
    <source>
        <dbReference type="ARBA" id="ARBA00022692"/>
    </source>
</evidence>
<keyword evidence="5 11" id="KW-1133">Transmembrane helix</keyword>
<dbReference type="FunFam" id="1.20.58.90:FF:000004">
    <property type="entry name" value="Syntaxin 10"/>
    <property type="match status" value="1"/>
</dbReference>
<dbReference type="Proteomes" id="UP000694843">
    <property type="component" value="Unplaced"/>
</dbReference>
<evidence type="ECO:0000256" key="2">
    <source>
        <dbReference type="ARBA" id="ARBA00022448"/>
    </source>
</evidence>
<sequence length="298" mass="33426">MTLEDPFFVVKDEVSKALSKTRTLFQRWQKLNCAAETSSRVSGGSFSSGSSLLVGTPVTPKEELDWTSTELRNSLHSIEWDLEDLEETISIVEKNPKKFRIDLAELKTRHSFILQTREEVKSMNSQLLAAADKNSDYETEVCLANECEVEITTKNSPTALQKIASTAMANSAKYSRLVNQADESPSHVNANGRGFSQQQAILQQQQAVMAQQDEQLEELASSMSVLKQMSRQVGQEVDEQAVMLDEFGHEMEHTQSKMDNTLNKIAKVMHLTNDRRQWAAIGILSAVLIVLIILFFVL</sequence>
<dbReference type="SUPFAM" id="SSF47661">
    <property type="entry name" value="t-snare proteins"/>
    <property type="match status" value="1"/>
</dbReference>
<dbReference type="Pfam" id="PF05739">
    <property type="entry name" value="SNARE"/>
    <property type="match status" value="1"/>
</dbReference>
<dbReference type="KEGG" id="hazt:108677134"/>
<proteinExistence type="inferred from homology"/>
<dbReference type="GeneID" id="108677134"/>
<dbReference type="InterPro" id="IPR015260">
    <property type="entry name" value="Syntaxin-6/10/61_N"/>
</dbReference>
<dbReference type="Gene3D" id="1.20.58.90">
    <property type="match status" value="1"/>
</dbReference>
<dbReference type="GO" id="GO:0005802">
    <property type="term" value="C:trans-Golgi network"/>
    <property type="evidence" value="ECO:0007669"/>
    <property type="project" value="UniProtKB-ARBA"/>
</dbReference>
<dbReference type="PROSITE" id="PS50192">
    <property type="entry name" value="T_SNARE"/>
    <property type="match status" value="1"/>
</dbReference>
<evidence type="ECO:0000256" key="10">
    <source>
        <dbReference type="SAM" id="Coils"/>
    </source>
</evidence>
<dbReference type="RefSeq" id="XP_018020780.1">
    <property type="nucleotide sequence ID" value="XM_018165291.2"/>
</dbReference>
<name>A0A8B7P499_HYAAZ</name>
<dbReference type="GO" id="GO:0031090">
    <property type="term" value="C:organelle membrane"/>
    <property type="evidence" value="ECO:0007669"/>
    <property type="project" value="UniProtKB-ARBA"/>
</dbReference>
<dbReference type="CDD" id="cd21443">
    <property type="entry name" value="SNARE_NTD_STX6_STX10"/>
    <property type="match status" value="1"/>
</dbReference>
<evidence type="ECO:0000256" key="5">
    <source>
        <dbReference type="ARBA" id="ARBA00022989"/>
    </source>
</evidence>
<comment type="similarity">
    <text evidence="1">Belongs to the syntaxin family.</text>
</comment>
<keyword evidence="13" id="KW-1185">Reference proteome</keyword>
<evidence type="ECO:0000256" key="7">
    <source>
        <dbReference type="ARBA" id="ARBA00023054"/>
    </source>
</evidence>
<accession>A0A8B7P499</accession>
<keyword evidence="4" id="KW-0653">Protein transport</keyword>
<dbReference type="OMA" id="EHDPYRF"/>
<dbReference type="GO" id="GO:0005484">
    <property type="term" value="F:SNAP receptor activity"/>
    <property type="evidence" value="ECO:0007669"/>
    <property type="project" value="InterPro"/>
</dbReference>
<keyword evidence="8 11" id="KW-0472">Membrane</keyword>
<feature type="coiled-coil region" evidence="10">
    <location>
        <begin position="68"/>
        <end position="95"/>
    </location>
</feature>
<evidence type="ECO:0000259" key="12">
    <source>
        <dbReference type="PROSITE" id="PS50192"/>
    </source>
</evidence>
<evidence type="ECO:0000256" key="9">
    <source>
        <dbReference type="ARBA" id="ARBA00037801"/>
    </source>
</evidence>
<keyword evidence="6" id="KW-0333">Golgi apparatus</keyword>
<dbReference type="InterPro" id="IPR006012">
    <property type="entry name" value="Syntaxin/epimorphin_CS"/>
</dbReference>
<evidence type="ECO:0000256" key="4">
    <source>
        <dbReference type="ARBA" id="ARBA00022927"/>
    </source>
</evidence>
<dbReference type="PROSITE" id="PS00914">
    <property type="entry name" value="SYNTAXIN"/>
    <property type="match status" value="1"/>
</dbReference>
<dbReference type="FunFam" id="1.20.5.110:FF:000006">
    <property type="entry name" value="Syntaxin 6"/>
    <property type="match status" value="1"/>
</dbReference>
<keyword evidence="3 11" id="KW-0812">Transmembrane</keyword>
<feature type="transmembrane region" description="Helical" evidence="11">
    <location>
        <begin position="278"/>
        <end position="297"/>
    </location>
</feature>
<protein>
    <submittedName>
        <fullName evidence="14">Syntaxin-6</fullName>
    </submittedName>
</protein>
<dbReference type="PANTHER" id="PTHR12791">
    <property type="entry name" value="GOLGI SNARE BET1-RELATED"/>
    <property type="match status" value="1"/>
</dbReference>
<dbReference type="InterPro" id="IPR000727">
    <property type="entry name" value="T_SNARE_dom"/>
</dbReference>
<evidence type="ECO:0000256" key="1">
    <source>
        <dbReference type="ARBA" id="ARBA00009063"/>
    </source>
</evidence>
<keyword evidence="2" id="KW-0813">Transport</keyword>
<dbReference type="Gene3D" id="1.20.5.110">
    <property type="match status" value="1"/>
</dbReference>
<dbReference type="GO" id="GO:0006886">
    <property type="term" value="P:intracellular protein transport"/>
    <property type="evidence" value="ECO:0007669"/>
    <property type="project" value="InterPro"/>
</dbReference>
<dbReference type="InterPro" id="IPR010989">
    <property type="entry name" value="SNARE"/>
</dbReference>
<keyword evidence="7 10" id="KW-0175">Coiled coil</keyword>
<dbReference type="SUPFAM" id="SSF58038">
    <property type="entry name" value="SNARE fusion complex"/>
    <property type="match status" value="1"/>
</dbReference>
<evidence type="ECO:0000313" key="13">
    <source>
        <dbReference type="Proteomes" id="UP000694843"/>
    </source>
</evidence>
<dbReference type="Pfam" id="PF09177">
    <property type="entry name" value="STX6_10_61_N"/>
    <property type="match status" value="1"/>
</dbReference>
<dbReference type="GO" id="GO:0048193">
    <property type="term" value="P:Golgi vesicle transport"/>
    <property type="evidence" value="ECO:0007669"/>
    <property type="project" value="InterPro"/>
</dbReference>
<dbReference type="SMART" id="SM00397">
    <property type="entry name" value="t_SNARE"/>
    <property type="match status" value="1"/>
</dbReference>
<reference evidence="14" key="1">
    <citation type="submission" date="2025-08" db="UniProtKB">
        <authorList>
            <consortium name="RefSeq"/>
        </authorList>
    </citation>
    <scope>IDENTIFICATION</scope>
    <source>
        <tissue evidence="14">Whole organism</tissue>
    </source>
</reference>
<evidence type="ECO:0000256" key="11">
    <source>
        <dbReference type="SAM" id="Phobius"/>
    </source>
</evidence>
<gene>
    <name evidence="14" type="primary">LOC108677134</name>
</gene>